<reference evidence="1 2" key="1">
    <citation type="submission" date="2024-01" db="EMBL/GenBank/DDBJ databases">
        <title>Genome assemblies of Stephania.</title>
        <authorList>
            <person name="Yang L."/>
        </authorList>
    </citation>
    <scope>NUCLEOTIDE SEQUENCE [LARGE SCALE GENOMIC DNA]</scope>
    <source>
        <strain evidence="1">YNDBR</strain>
        <tissue evidence="1">Leaf</tissue>
    </source>
</reference>
<accession>A0AAP0L137</accession>
<gene>
    <name evidence="1" type="ORF">Syun_006990</name>
</gene>
<name>A0AAP0L137_9MAGN</name>
<dbReference type="Proteomes" id="UP001420932">
    <property type="component" value="Unassembled WGS sequence"/>
</dbReference>
<protein>
    <submittedName>
        <fullName evidence="1">Uncharacterized protein</fullName>
    </submittedName>
</protein>
<dbReference type="AlphaFoldDB" id="A0AAP0L137"/>
<evidence type="ECO:0000313" key="1">
    <source>
        <dbReference type="EMBL" id="KAK9160649.1"/>
    </source>
</evidence>
<keyword evidence="2" id="KW-1185">Reference proteome</keyword>
<dbReference type="EMBL" id="JBBNAF010000003">
    <property type="protein sequence ID" value="KAK9160649.1"/>
    <property type="molecule type" value="Genomic_DNA"/>
</dbReference>
<organism evidence="1 2">
    <name type="scientific">Stephania yunnanensis</name>
    <dbReference type="NCBI Taxonomy" id="152371"/>
    <lineage>
        <taxon>Eukaryota</taxon>
        <taxon>Viridiplantae</taxon>
        <taxon>Streptophyta</taxon>
        <taxon>Embryophyta</taxon>
        <taxon>Tracheophyta</taxon>
        <taxon>Spermatophyta</taxon>
        <taxon>Magnoliopsida</taxon>
        <taxon>Ranunculales</taxon>
        <taxon>Menispermaceae</taxon>
        <taxon>Menispermoideae</taxon>
        <taxon>Cissampelideae</taxon>
        <taxon>Stephania</taxon>
    </lineage>
</organism>
<sequence>MWIHSSREMIHQLPSQCSWNSPPISTFSATSSSSNRLHTCVISTQAFSQGPREAILIRSLTPHFYNDRIDDPLQSQEKVGWGAENARKGRGVHKMQFHSEVHSLRETGISIHCSIKDNKAIPAYLASMS</sequence>
<evidence type="ECO:0000313" key="2">
    <source>
        <dbReference type="Proteomes" id="UP001420932"/>
    </source>
</evidence>
<comment type="caution">
    <text evidence="1">The sequence shown here is derived from an EMBL/GenBank/DDBJ whole genome shotgun (WGS) entry which is preliminary data.</text>
</comment>
<proteinExistence type="predicted"/>